<keyword evidence="4" id="KW-0337">GPI-anchor biosynthesis</keyword>
<evidence type="ECO:0000256" key="7">
    <source>
        <dbReference type="ARBA" id="ARBA00022989"/>
    </source>
</evidence>
<evidence type="ECO:0000256" key="4">
    <source>
        <dbReference type="ARBA" id="ARBA00022502"/>
    </source>
</evidence>
<dbReference type="EMBL" id="JALLAZ020001654">
    <property type="protein sequence ID" value="KAL3769521.1"/>
    <property type="molecule type" value="Genomic_DNA"/>
</dbReference>
<comment type="caution">
    <text evidence="11">The sequence shown here is derived from an EMBL/GenBank/DDBJ whole genome shotgun (WGS) entry which is preliminary data.</text>
</comment>
<evidence type="ECO:0000256" key="1">
    <source>
        <dbReference type="ARBA" id="ARBA00004477"/>
    </source>
</evidence>
<keyword evidence="6" id="KW-0256">Endoplasmic reticulum</keyword>
<evidence type="ECO:0000313" key="11">
    <source>
        <dbReference type="EMBL" id="KAL3769521.1"/>
    </source>
</evidence>
<protein>
    <recommendedName>
        <fullName evidence="13">GPI transamidase component PIG-S</fullName>
    </recommendedName>
</protein>
<sequence length="685" mass="76037">MVGTRLVVHTTFVIELLVLVAASFFYASNRRHDPLSSAEPFLADQSGWRFLVEDVSQAPKYGSGDVGSFAYVAECASAAISKIRSLTGFQSEKDALQDTPRRRLSSAFVQEMRLKIAGFRFVGQDDYQESTAPTRILPPLKVILYIPQVTSLPALNSLAEALERGLLSQSIQSPDLPLVNLSMADSAIDSRYDHATMSACDDFHLPTQFEVTSNRREVKHPEILILMGCTGVTIPDEQITSVEVSRSSDVIVVRSRLTVHQNDELRSHLEDFASREILSNMFVASHRKGCRLGSVAIDMVDENPASHVEEGSGSTSKARFDIIGGALSSSVQSLIGPLLDDLSFIYGGKIAEGSRENIEFGENVILSKGAIALETHLSAYAYLTDDGKWNASDDYQSALMSCVSPNSLVQWAHAHSRQPVRIANTGLDCRDDVRWTLFVPSQDIFPLRVCDESSGEDGESIIFSPPESSGGRSSVYPNGLSIVNLPKFSDSLDSNADKFYLNRQAYQSYKDRISAALFHLMGYLRAMHGLTTSVITKYAYGQGFRVFSFWELESIARSHYYLSLETAFHETDTLFALLRQHGSTLALPEDVAHRLNNATRLLRQSILHLEQGYPMIYATSLLHGSLQHLESVQIDHRILGVPYFALDHYLAVFSPLVLPLLLPMMSGLIREVKRFRKLRNDRGVI</sequence>
<feature type="transmembrane region" description="Helical" evidence="10">
    <location>
        <begin position="6"/>
        <end position="27"/>
    </location>
</feature>
<evidence type="ECO:0000313" key="12">
    <source>
        <dbReference type="Proteomes" id="UP001530315"/>
    </source>
</evidence>
<comment type="similarity">
    <text evidence="3">Belongs to the PIGS family.</text>
</comment>
<reference evidence="11 12" key="1">
    <citation type="submission" date="2024-10" db="EMBL/GenBank/DDBJ databases">
        <title>Updated reference genomes for cyclostephanoid diatoms.</title>
        <authorList>
            <person name="Roberts W.R."/>
            <person name="Alverson A.J."/>
        </authorList>
    </citation>
    <scope>NUCLEOTIDE SEQUENCE [LARGE SCALE GENOMIC DNA]</scope>
    <source>
        <strain evidence="11 12">AJA276-08</strain>
    </source>
</reference>
<dbReference type="AlphaFoldDB" id="A0ABD3N5K4"/>
<evidence type="ECO:0000256" key="6">
    <source>
        <dbReference type="ARBA" id="ARBA00022824"/>
    </source>
</evidence>
<accession>A0ABD3N5K4</accession>
<dbReference type="InterPro" id="IPR019540">
    <property type="entry name" value="PtdIno-glycan_biosynth_class_S"/>
</dbReference>
<keyword evidence="8 10" id="KW-0472">Membrane</keyword>
<evidence type="ECO:0000256" key="9">
    <source>
        <dbReference type="ARBA" id="ARBA00023180"/>
    </source>
</evidence>
<dbReference type="PANTHER" id="PTHR21072">
    <property type="entry name" value="GPI TRANSAMIDASE COMPONENT PIG-S"/>
    <property type="match status" value="1"/>
</dbReference>
<organism evidence="11 12">
    <name type="scientific">Stephanodiscus triporus</name>
    <dbReference type="NCBI Taxonomy" id="2934178"/>
    <lineage>
        <taxon>Eukaryota</taxon>
        <taxon>Sar</taxon>
        <taxon>Stramenopiles</taxon>
        <taxon>Ochrophyta</taxon>
        <taxon>Bacillariophyta</taxon>
        <taxon>Coscinodiscophyceae</taxon>
        <taxon>Thalassiosirophycidae</taxon>
        <taxon>Stephanodiscales</taxon>
        <taxon>Stephanodiscaceae</taxon>
        <taxon>Stephanodiscus</taxon>
    </lineage>
</organism>
<keyword evidence="9" id="KW-0325">Glycoprotein</keyword>
<evidence type="ECO:0000256" key="3">
    <source>
        <dbReference type="ARBA" id="ARBA00005316"/>
    </source>
</evidence>
<feature type="transmembrane region" description="Helical" evidence="10">
    <location>
        <begin position="649"/>
        <end position="669"/>
    </location>
</feature>
<dbReference type="GO" id="GO:0005789">
    <property type="term" value="C:endoplasmic reticulum membrane"/>
    <property type="evidence" value="ECO:0007669"/>
    <property type="project" value="UniProtKB-SubCell"/>
</dbReference>
<evidence type="ECO:0008006" key="13">
    <source>
        <dbReference type="Google" id="ProtNLM"/>
    </source>
</evidence>
<proteinExistence type="inferred from homology"/>
<evidence type="ECO:0000256" key="8">
    <source>
        <dbReference type="ARBA" id="ARBA00023136"/>
    </source>
</evidence>
<evidence type="ECO:0000256" key="10">
    <source>
        <dbReference type="SAM" id="Phobius"/>
    </source>
</evidence>
<evidence type="ECO:0000256" key="2">
    <source>
        <dbReference type="ARBA" id="ARBA00004687"/>
    </source>
</evidence>
<dbReference type="GO" id="GO:0006506">
    <property type="term" value="P:GPI anchor biosynthetic process"/>
    <property type="evidence" value="ECO:0007669"/>
    <property type="project" value="UniProtKB-KW"/>
</dbReference>
<gene>
    <name evidence="11" type="ORF">ACHAW5_004863</name>
</gene>
<dbReference type="PANTHER" id="PTHR21072:SF13">
    <property type="entry name" value="GPI TRANSAMIDASE COMPONENT PIG-S"/>
    <property type="match status" value="1"/>
</dbReference>
<dbReference type="Proteomes" id="UP001530315">
    <property type="component" value="Unassembled WGS sequence"/>
</dbReference>
<dbReference type="Pfam" id="PF10510">
    <property type="entry name" value="PIG-S"/>
    <property type="match status" value="1"/>
</dbReference>
<keyword evidence="12" id="KW-1185">Reference proteome</keyword>
<keyword evidence="5 10" id="KW-0812">Transmembrane</keyword>
<comment type="subcellular location">
    <subcellularLocation>
        <location evidence="1">Endoplasmic reticulum membrane</location>
        <topology evidence="1">Multi-pass membrane protein</topology>
    </subcellularLocation>
</comment>
<comment type="pathway">
    <text evidence="2">Glycolipid biosynthesis; glycosylphosphatidylinositol-anchor biosynthesis.</text>
</comment>
<name>A0ABD3N5K4_9STRA</name>
<keyword evidence="7 10" id="KW-1133">Transmembrane helix</keyword>
<evidence type="ECO:0000256" key="5">
    <source>
        <dbReference type="ARBA" id="ARBA00022692"/>
    </source>
</evidence>